<accession>A0A1G2TBW7</accession>
<evidence type="ECO:0000313" key="4">
    <source>
        <dbReference type="Proteomes" id="UP000179264"/>
    </source>
</evidence>
<name>A0A1G2TBW7_9BACT</name>
<dbReference type="EMBL" id="MHVL01000002">
    <property type="protein sequence ID" value="OHA94091.1"/>
    <property type="molecule type" value="Genomic_DNA"/>
</dbReference>
<feature type="coiled-coil region" evidence="1">
    <location>
        <begin position="95"/>
        <end position="129"/>
    </location>
</feature>
<evidence type="ECO:0000259" key="2">
    <source>
        <dbReference type="Pfam" id="PF18734"/>
    </source>
</evidence>
<evidence type="ECO:0000256" key="1">
    <source>
        <dbReference type="SAM" id="Coils"/>
    </source>
</evidence>
<dbReference type="Proteomes" id="UP000179264">
    <property type="component" value="Unassembled WGS sequence"/>
</dbReference>
<proteinExistence type="predicted"/>
<reference evidence="3 4" key="1">
    <citation type="journal article" date="2016" name="Nat. Commun.">
        <title>Thousands of microbial genomes shed light on interconnected biogeochemical processes in an aquifer system.</title>
        <authorList>
            <person name="Anantharaman K."/>
            <person name="Brown C.T."/>
            <person name="Hug L.A."/>
            <person name="Sharon I."/>
            <person name="Castelle C.J."/>
            <person name="Probst A.J."/>
            <person name="Thomas B.C."/>
            <person name="Singh A."/>
            <person name="Wilkins M.J."/>
            <person name="Karaoz U."/>
            <person name="Brodie E.L."/>
            <person name="Williams K.H."/>
            <person name="Hubbard S.S."/>
            <person name="Banfield J.F."/>
        </authorList>
    </citation>
    <scope>NUCLEOTIDE SEQUENCE [LARGE SCALE GENOMIC DNA]</scope>
</reference>
<dbReference type="InterPro" id="IPR040704">
    <property type="entry name" value="HEPN_AbiU2"/>
</dbReference>
<feature type="domain" description="HEPN AbiU2-like" evidence="2">
    <location>
        <begin position="36"/>
        <end position="170"/>
    </location>
</feature>
<comment type="caution">
    <text evidence="3">The sequence shown here is derived from an EMBL/GenBank/DDBJ whole genome shotgun (WGS) entry which is preliminary data.</text>
</comment>
<dbReference type="AlphaFoldDB" id="A0A1G2TBW7"/>
<gene>
    <name evidence="3" type="ORF">A2W58_01220</name>
</gene>
<keyword evidence="1" id="KW-0175">Coiled coil</keyword>
<evidence type="ECO:0000313" key="3">
    <source>
        <dbReference type="EMBL" id="OHA94091.1"/>
    </source>
</evidence>
<sequence length="227" mass="26844">MSTNNKEELKKLWDGFFNHLYETSTYCELLFCCALSKSKVYLGDQDANHNVEIMKKYNYFFRSLESGICYATVLSVTQLFEDGKNKQKRTLSYLLDEAKKYKIDREKEFEELKEKHKESLEMLKDARDTYFAHREKDYVLPTIPSSDKMYELINDIAKLLNSMGKDLMDGGVSYWWKDDEAGWKKEIQRDFQHVLDNLHRGEAARLADIPVVYGRKLYNDGKHDIRE</sequence>
<dbReference type="Pfam" id="PF18734">
    <property type="entry name" value="HEPN_AbiU2"/>
    <property type="match status" value="1"/>
</dbReference>
<organism evidence="3 4">
    <name type="scientific">Candidatus Zambryskibacteria bacterium RIFCSPHIGHO2_02_38_10.5</name>
    <dbReference type="NCBI Taxonomy" id="1802742"/>
    <lineage>
        <taxon>Bacteria</taxon>
        <taxon>Candidatus Zambryskiibacteriota</taxon>
    </lineage>
</organism>
<protein>
    <recommendedName>
        <fullName evidence="2">HEPN AbiU2-like domain-containing protein</fullName>
    </recommendedName>
</protein>